<sequence>MLFEENSVVVMTGDSVTDCGRNYADSTCSPAALGNGYVQLVHAALAAYCPERNILILNRGVSGDTSEQLKARWQKDVLGERPDYISIMIGVNDVWRHFDGTVRQSDFISAEKYRGNYCALLDAALPQVKGVLVISPCMFDLNRSDPMGRMVREYADVARAVAKEYGQLYIDVQNSIDSVLQHRASCVYSADRVHPTLCGHMVVARAVLDAVTNL</sequence>
<protein>
    <submittedName>
        <fullName evidence="2">Lipolytic protein G-D-S-L family</fullName>
    </submittedName>
</protein>
<gene>
    <name evidence="2" type="ordered locus">Trebr_0828</name>
</gene>
<dbReference type="InterPro" id="IPR051532">
    <property type="entry name" value="Ester_Hydrolysis_Enzymes"/>
</dbReference>
<dbReference type="Gene3D" id="3.40.50.1110">
    <property type="entry name" value="SGNH hydrolase"/>
    <property type="match status" value="1"/>
</dbReference>
<name>F4LIT9_TREBD</name>
<dbReference type="OrthoDB" id="9777593at2"/>
<dbReference type="eggNOG" id="COG2755">
    <property type="taxonomic scope" value="Bacteria"/>
</dbReference>
<evidence type="ECO:0000313" key="2">
    <source>
        <dbReference type="EMBL" id="AEE16264.1"/>
    </source>
</evidence>
<organism evidence="2 3">
    <name type="scientific">Treponema brennaborense (strain DSM 12168 / CIP 105900 / DD5/3)</name>
    <dbReference type="NCBI Taxonomy" id="906968"/>
    <lineage>
        <taxon>Bacteria</taxon>
        <taxon>Pseudomonadati</taxon>
        <taxon>Spirochaetota</taxon>
        <taxon>Spirochaetia</taxon>
        <taxon>Spirochaetales</taxon>
        <taxon>Treponemataceae</taxon>
        <taxon>Treponema</taxon>
    </lineage>
</organism>
<dbReference type="HOGENOM" id="CLU_051989_5_2_12"/>
<dbReference type="STRING" id="906968.Trebr_0828"/>
<dbReference type="EMBL" id="CP002696">
    <property type="protein sequence ID" value="AEE16264.1"/>
    <property type="molecule type" value="Genomic_DNA"/>
</dbReference>
<proteinExistence type="predicted"/>
<keyword evidence="3" id="KW-1185">Reference proteome</keyword>
<dbReference type="Proteomes" id="UP000006546">
    <property type="component" value="Chromosome"/>
</dbReference>
<dbReference type="CDD" id="cd01834">
    <property type="entry name" value="SGNH_hydrolase_like_2"/>
    <property type="match status" value="1"/>
</dbReference>
<dbReference type="PANTHER" id="PTHR30383:SF5">
    <property type="entry name" value="SGNH HYDROLASE-TYPE ESTERASE DOMAIN-CONTAINING PROTEIN"/>
    <property type="match status" value="1"/>
</dbReference>
<dbReference type="InterPro" id="IPR013830">
    <property type="entry name" value="SGNH_hydro"/>
</dbReference>
<dbReference type="Pfam" id="PF13472">
    <property type="entry name" value="Lipase_GDSL_2"/>
    <property type="match status" value="1"/>
</dbReference>
<dbReference type="RefSeq" id="WP_013757983.1">
    <property type="nucleotide sequence ID" value="NC_015500.1"/>
</dbReference>
<dbReference type="KEGG" id="tbe:Trebr_0828"/>
<dbReference type="PANTHER" id="PTHR30383">
    <property type="entry name" value="THIOESTERASE 1/PROTEASE 1/LYSOPHOSPHOLIPASE L1"/>
    <property type="match status" value="1"/>
</dbReference>
<feature type="domain" description="SGNH hydrolase-type esterase" evidence="1">
    <location>
        <begin position="13"/>
        <end position="200"/>
    </location>
</feature>
<reference evidence="3" key="1">
    <citation type="submission" date="2011-04" db="EMBL/GenBank/DDBJ databases">
        <title>The complete genome of Treponema brennaborense DSM 12168.</title>
        <authorList>
            <person name="Lucas S."/>
            <person name="Han J."/>
            <person name="Lapidus A."/>
            <person name="Bruce D."/>
            <person name="Goodwin L."/>
            <person name="Pitluck S."/>
            <person name="Peters L."/>
            <person name="Kyrpides N."/>
            <person name="Mavromatis K."/>
            <person name="Ivanova N."/>
            <person name="Mikhailova N."/>
            <person name="Pagani I."/>
            <person name="Teshima H."/>
            <person name="Detter J.C."/>
            <person name="Tapia R."/>
            <person name="Han C."/>
            <person name="Land M."/>
            <person name="Hauser L."/>
            <person name="Markowitz V."/>
            <person name="Cheng J.-F."/>
            <person name="Hugenholtz P."/>
            <person name="Woyke T."/>
            <person name="Wu D."/>
            <person name="Gronow S."/>
            <person name="Wellnitz S."/>
            <person name="Brambilla E."/>
            <person name="Klenk H.-P."/>
            <person name="Eisen J.A."/>
        </authorList>
    </citation>
    <scope>NUCLEOTIDE SEQUENCE [LARGE SCALE GENOMIC DNA]</scope>
    <source>
        <strain evidence="3">DSM 12168 / CIP 105900 / DD5/3</strain>
    </source>
</reference>
<dbReference type="SUPFAM" id="SSF52266">
    <property type="entry name" value="SGNH hydrolase"/>
    <property type="match status" value="1"/>
</dbReference>
<evidence type="ECO:0000259" key="1">
    <source>
        <dbReference type="Pfam" id="PF13472"/>
    </source>
</evidence>
<accession>F4LIT9</accession>
<dbReference type="AlphaFoldDB" id="F4LIT9"/>
<dbReference type="GO" id="GO:0004622">
    <property type="term" value="F:phosphatidylcholine lysophospholipase activity"/>
    <property type="evidence" value="ECO:0007669"/>
    <property type="project" value="TreeGrafter"/>
</dbReference>
<dbReference type="InterPro" id="IPR036514">
    <property type="entry name" value="SGNH_hydro_sf"/>
</dbReference>
<evidence type="ECO:0000313" key="3">
    <source>
        <dbReference type="Proteomes" id="UP000006546"/>
    </source>
</evidence>